<gene>
    <name evidence="1" type="ORF">LPQ35_09585</name>
</gene>
<sequence>MDTVQSKLNWDFSSPKPRKPVRCRACKYSEYVGVKHNPQSRIMLHSEYQIFRCKNPDSPNFGRHVSEEDMCHEGDELDYIKSKDDRCRVCGRETNAPPFCGPSHYHIYLDELRRCENCGYLDGGECPLGNEPDDCSDFRAKDLCKFIQRFIDDYRPLWDRVVWKDELRKYMGPKWARVRRGAVVRLIAVVNGKIGVFRYKSEVVWCPVRLLHNIEKHK</sequence>
<protein>
    <submittedName>
        <fullName evidence="1">Uncharacterized protein</fullName>
    </submittedName>
</protein>
<proteinExistence type="predicted"/>
<reference evidence="1 2" key="1">
    <citation type="submission" date="2021-11" db="EMBL/GenBank/DDBJ databases">
        <title>Whole genome of Geoglobus acetivorans.</title>
        <authorList>
            <person name="Liu D."/>
        </authorList>
    </citation>
    <scope>NUCLEOTIDE SEQUENCE [LARGE SCALE GENOMIC DNA]</scope>
    <source>
        <strain evidence="1 2">SBH6</strain>
    </source>
</reference>
<dbReference type="RefSeq" id="WP_193807408.1">
    <property type="nucleotide sequence ID" value="NZ_CP087714.1"/>
</dbReference>
<dbReference type="Proteomes" id="UP001492541">
    <property type="component" value="Chromosome"/>
</dbReference>
<dbReference type="EMBL" id="CP087714">
    <property type="protein sequence ID" value="XAT63495.1"/>
    <property type="molecule type" value="Genomic_DNA"/>
</dbReference>
<evidence type="ECO:0000313" key="2">
    <source>
        <dbReference type="Proteomes" id="UP001492541"/>
    </source>
</evidence>
<name>A0ABZ3H453_GEOAI</name>
<accession>A0ABZ3H453</accession>
<evidence type="ECO:0000313" key="1">
    <source>
        <dbReference type="EMBL" id="XAT63495.1"/>
    </source>
</evidence>
<keyword evidence="2" id="KW-1185">Reference proteome</keyword>
<organism evidence="1 2">
    <name type="scientific">Geoglobus acetivorans</name>
    <dbReference type="NCBI Taxonomy" id="565033"/>
    <lineage>
        <taxon>Archaea</taxon>
        <taxon>Methanobacteriati</taxon>
        <taxon>Methanobacteriota</taxon>
        <taxon>Archaeoglobi</taxon>
        <taxon>Archaeoglobales</taxon>
        <taxon>Archaeoglobaceae</taxon>
        <taxon>Geoglobus</taxon>
    </lineage>
</organism>
<dbReference type="GeneID" id="90449944"/>